<dbReference type="AlphaFoldDB" id="A0A9W9ZE05"/>
<dbReference type="GO" id="GO:0050684">
    <property type="term" value="P:regulation of mRNA processing"/>
    <property type="evidence" value="ECO:0007669"/>
    <property type="project" value="TreeGrafter"/>
</dbReference>
<dbReference type="EMBL" id="MU826355">
    <property type="protein sequence ID" value="KAJ7379968.1"/>
    <property type="molecule type" value="Genomic_DNA"/>
</dbReference>
<gene>
    <name evidence="4" type="ORF">OS493_012730</name>
</gene>
<dbReference type="GO" id="GO:0043565">
    <property type="term" value="F:sequence-specific DNA binding"/>
    <property type="evidence" value="ECO:0007669"/>
    <property type="project" value="TreeGrafter"/>
</dbReference>
<dbReference type="Proteomes" id="UP001163046">
    <property type="component" value="Unassembled WGS sequence"/>
</dbReference>
<sequence>MSTSEEAAKCISHLHRTELHGRTITVDRAKGDRIPTTQSGSGKKPTDKKQADKKPGDKSQPRKSQLIKNQPTKSQPTKSQLRRNRWTKRTNQVMRQINRKLKLMTRNSQTRVKNLQRNQLVKQRRLKHRLSLPLNQLQNNKSQGFSPGGHHSRLSAVCEDDVVQLTMANTLGTTLFLGLHGGVDDIVTLCVHVIALLQADRLSVKMMLYGCFQDLNRVC</sequence>
<dbReference type="Gene3D" id="3.30.70.330">
    <property type="match status" value="1"/>
</dbReference>
<comment type="caution">
    <text evidence="4">The sequence shown here is derived from an EMBL/GenBank/DDBJ whole genome shotgun (WGS) entry which is preliminary data.</text>
</comment>
<dbReference type="PANTHER" id="PTHR15683:SF8">
    <property type="entry name" value="SCAFFOLD ATTACHMENT FACTOR B, ISOFORM B"/>
    <property type="match status" value="1"/>
</dbReference>
<feature type="compositionally biased region" description="Basic and acidic residues" evidence="3">
    <location>
        <begin position="19"/>
        <end position="33"/>
    </location>
</feature>
<evidence type="ECO:0000313" key="5">
    <source>
        <dbReference type="Proteomes" id="UP001163046"/>
    </source>
</evidence>
<feature type="region of interest" description="Disordered" evidence="3">
    <location>
        <begin position="19"/>
        <end position="96"/>
    </location>
</feature>
<dbReference type="PANTHER" id="PTHR15683">
    <property type="entry name" value="SCAFFOLD ATTACHMENT FACTOR B-RELATED"/>
    <property type="match status" value="1"/>
</dbReference>
<dbReference type="InterPro" id="IPR051738">
    <property type="entry name" value="SAF_Modulators"/>
</dbReference>
<dbReference type="SUPFAM" id="SSF54928">
    <property type="entry name" value="RNA-binding domain, RBD"/>
    <property type="match status" value="1"/>
</dbReference>
<keyword evidence="5" id="KW-1185">Reference proteome</keyword>
<feature type="compositionally biased region" description="Basic and acidic residues" evidence="3">
    <location>
        <begin position="44"/>
        <end position="60"/>
    </location>
</feature>
<dbReference type="InterPro" id="IPR035979">
    <property type="entry name" value="RBD_domain_sf"/>
</dbReference>
<dbReference type="OrthoDB" id="6159259at2759"/>
<dbReference type="InterPro" id="IPR012677">
    <property type="entry name" value="Nucleotide-bd_a/b_plait_sf"/>
</dbReference>
<evidence type="ECO:0000256" key="3">
    <source>
        <dbReference type="SAM" id="MobiDB-lite"/>
    </source>
</evidence>
<proteinExistence type="predicted"/>
<evidence type="ECO:0000256" key="1">
    <source>
        <dbReference type="ARBA" id="ARBA00004123"/>
    </source>
</evidence>
<accession>A0A9W9ZE05</accession>
<reference evidence="4" key="1">
    <citation type="submission" date="2023-01" db="EMBL/GenBank/DDBJ databases">
        <title>Genome assembly of the deep-sea coral Lophelia pertusa.</title>
        <authorList>
            <person name="Herrera S."/>
            <person name="Cordes E."/>
        </authorList>
    </citation>
    <scope>NUCLEOTIDE SEQUENCE</scope>
    <source>
        <strain evidence="4">USNM1676648</strain>
        <tissue evidence="4">Polyp</tissue>
    </source>
</reference>
<evidence type="ECO:0000313" key="4">
    <source>
        <dbReference type="EMBL" id="KAJ7379968.1"/>
    </source>
</evidence>
<evidence type="ECO:0000256" key="2">
    <source>
        <dbReference type="ARBA" id="ARBA00023242"/>
    </source>
</evidence>
<evidence type="ECO:0008006" key="6">
    <source>
        <dbReference type="Google" id="ProtNLM"/>
    </source>
</evidence>
<feature type="compositionally biased region" description="Polar residues" evidence="3">
    <location>
        <begin position="62"/>
        <end position="79"/>
    </location>
</feature>
<dbReference type="GO" id="GO:0006357">
    <property type="term" value="P:regulation of transcription by RNA polymerase II"/>
    <property type="evidence" value="ECO:0007669"/>
    <property type="project" value="TreeGrafter"/>
</dbReference>
<dbReference type="GO" id="GO:0005634">
    <property type="term" value="C:nucleus"/>
    <property type="evidence" value="ECO:0007669"/>
    <property type="project" value="UniProtKB-SubCell"/>
</dbReference>
<protein>
    <recommendedName>
        <fullName evidence="6">RRM domain-containing protein</fullName>
    </recommendedName>
</protein>
<organism evidence="4 5">
    <name type="scientific">Desmophyllum pertusum</name>
    <dbReference type="NCBI Taxonomy" id="174260"/>
    <lineage>
        <taxon>Eukaryota</taxon>
        <taxon>Metazoa</taxon>
        <taxon>Cnidaria</taxon>
        <taxon>Anthozoa</taxon>
        <taxon>Hexacorallia</taxon>
        <taxon>Scleractinia</taxon>
        <taxon>Caryophylliina</taxon>
        <taxon>Caryophylliidae</taxon>
        <taxon>Desmophyllum</taxon>
    </lineage>
</organism>
<name>A0A9W9ZE05_9CNID</name>
<keyword evidence="2" id="KW-0539">Nucleus</keyword>
<comment type="subcellular location">
    <subcellularLocation>
        <location evidence="1">Nucleus</location>
    </subcellularLocation>
</comment>